<evidence type="ECO:0000256" key="1">
    <source>
        <dbReference type="SAM" id="SignalP"/>
    </source>
</evidence>
<name>S8AGS5_DACHA</name>
<reference evidence="3" key="2">
    <citation type="submission" date="2013-04" db="EMBL/GenBank/DDBJ databases">
        <title>Genomic mechanisms accounting for the adaptation to parasitism in nematode-trapping fungi.</title>
        <authorList>
            <person name="Ahren D.G."/>
        </authorList>
    </citation>
    <scope>NUCLEOTIDE SEQUENCE [LARGE SCALE GENOMIC DNA]</scope>
    <source>
        <strain evidence="3">CBS 200.50</strain>
    </source>
</reference>
<dbReference type="EMBL" id="AQGS01000129">
    <property type="protein sequence ID" value="EPS42094.1"/>
    <property type="molecule type" value="Genomic_DNA"/>
</dbReference>
<evidence type="ECO:0000313" key="3">
    <source>
        <dbReference type="Proteomes" id="UP000015100"/>
    </source>
</evidence>
<dbReference type="HOGENOM" id="CLU_897203_0_0_1"/>
<accession>S8AGS5</accession>
<feature type="chain" id="PRO_5004560473" evidence="1">
    <location>
        <begin position="23"/>
        <end position="310"/>
    </location>
</feature>
<comment type="caution">
    <text evidence="2">The sequence shown here is derived from an EMBL/GenBank/DDBJ whole genome shotgun (WGS) entry which is preliminary data.</text>
</comment>
<reference evidence="2 3" key="1">
    <citation type="journal article" date="2013" name="PLoS Genet.">
        <title>Genomic mechanisms accounting for the adaptation to parasitism in nematode-trapping fungi.</title>
        <authorList>
            <person name="Meerupati T."/>
            <person name="Andersson K.M."/>
            <person name="Friman E."/>
            <person name="Kumar D."/>
            <person name="Tunlid A."/>
            <person name="Ahren D."/>
        </authorList>
    </citation>
    <scope>NUCLEOTIDE SEQUENCE [LARGE SCALE GENOMIC DNA]</scope>
    <source>
        <strain evidence="2 3">CBS 200.50</strain>
    </source>
</reference>
<dbReference type="PROSITE" id="PS51257">
    <property type="entry name" value="PROKAR_LIPOPROTEIN"/>
    <property type="match status" value="1"/>
</dbReference>
<organism evidence="2 3">
    <name type="scientific">Dactylellina haptotyla (strain CBS 200.50)</name>
    <name type="common">Nematode-trapping fungus</name>
    <name type="synonym">Monacrosporium haptotylum</name>
    <dbReference type="NCBI Taxonomy" id="1284197"/>
    <lineage>
        <taxon>Eukaryota</taxon>
        <taxon>Fungi</taxon>
        <taxon>Dikarya</taxon>
        <taxon>Ascomycota</taxon>
        <taxon>Pezizomycotina</taxon>
        <taxon>Orbiliomycetes</taxon>
        <taxon>Orbiliales</taxon>
        <taxon>Orbiliaceae</taxon>
        <taxon>Dactylellina</taxon>
    </lineage>
</organism>
<dbReference type="Proteomes" id="UP000015100">
    <property type="component" value="Unassembled WGS sequence"/>
</dbReference>
<gene>
    <name evidence="2" type="ORF">H072_3818</name>
</gene>
<feature type="signal peptide" evidence="1">
    <location>
        <begin position="1"/>
        <end position="22"/>
    </location>
</feature>
<sequence length="310" mass="34983">MIRLTLVISLFILSCFLPAIHATPLVALHTDKNSIRSRDELVTKPINRRNDNDNPSDEEELALVKQQLCRGIRAGGQIESPQRFGKIIGSYLPADDPHGGVTAVEFARYLDELRYTYPQKNDTRIWITSGTYRKVKFDTSKSLCRQLDCIGQSGVLKICDFRSTRLQDGYLEIDYDNTYLKEFPRTFWPFAAHQGYVISVLEYPGPPIGATTNSTSYVEQLNKEDRVTWSCALDASVDHNRKPRTTDRFTGTLYYKENTDIQITIEGARPVTDSKGSITGRGVCDPSLNYIPRIGASWEDPTMSEPNKSA</sequence>
<keyword evidence="1" id="KW-0732">Signal</keyword>
<protein>
    <submittedName>
        <fullName evidence="2">Uncharacterized protein</fullName>
    </submittedName>
</protein>
<evidence type="ECO:0000313" key="2">
    <source>
        <dbReference type="EMBL" id="EPS42094.1"/>
    </source>
</evidence>
<dbReference type="AlphaFoldDB" id="S8AGS5"/>
<keyword evidence="3" id="KW-1185">Reference proteome</keyword>
<proteinExistence type="predicted"/>